<dbReference type="FunFam" id="3.40.630.40:FF:000002">
    <property type="entry name" value="N-acetylmuramoyl-L-alanine amidase AmiA"/>
    <property type="match status" value="1"/>
</dbReference>
<dbReference type="GO" id="GO:0071555">
    <property type="term" value="P:cell wall organization"/>
    <property type="evidence" value="ECO:0007669"/>
    <property type="project" value="UniProtKB-KW"/>
</dbReference>
<dbReference type="Proteomes" id="UP000321126">
    <property type="component" value="Unassembled WGS sequence"/>
</dbReference>
<feature type="domain" description="MurNAc-LAA" evidence="10">
    <location>
        <begin position="124"/>
        <end position="279"/>
    </location>
</feature>
<evidence type="ECO:0000256" key="4">
    <source>
        <dbReference type="ARBA" id="ARBA00011901"/>
    </source>
</evidence>
<dbReference type="CDD" id="cd02696">
    <property type="entry name" value="MurNAc-LAA"/>
    <property type="match status" value="1"/>
</dbReference>
<dbReference type="EC" id="3.5.1.28" evidence="4"/>
<dbReference type="AlphaFoldDB" id="A0A379YX13"/>
<comment type="catalytic activity">
    <reaction evidence="1">
        <text>Hydrolyzes the link between N-acetylmuramoyl residues and L-amino acid residues in certain cell-wall glycopeptides.</text>
        <dbReference type="EC" id="3.5.1.28"/>
    </reaction>
</comment>
<evidence type="ECO:0000259" key="10">
    <source>
        <dbReference type="SMART" id="SM00646"/>
    </source>
</evidence>
<evidence type="ECO:0000313" key="13">
    <source>
        <dbReference type="EMBL" id="TXE33604.1"/>
    </source>
</evidence>
<evidence type="ECO:0000256" key="5">
    <source>
        <dbReference type="ARBA" id="ARBA00022729"/>
    </source>
</evidence>
<evidence type="ECO:0000256" key="9">
    <source>
        <dbReference type="ARBA" id="ARBA00074579"/>
    </source>
</evidence>
<accession>A0A379YX13</accession>
<dbReference type="Proteomes" id="UP000254765">
    <property type="component" value="Unassembled WGS sequence"/>
</dbReference>
<gene>
    <name evidence="12" type="primary">amiA</name>
    <name evidence="11" type="ORF">AB868_00771</name>
    <name evidence="13" type="ORF">FOT62_12410</name>
    <name evidence="12" type="ORF">NCTC10211_02639</name>
</gene>
<evidence type="ECO:0000313" key="15">
    <source>
        <dbReference type="Proteomes" id="UP000254765"/>
    </source>
</evidence>
<evidence type="ECO:0000256" key="8">
    <source>
        <dbReference type="ARBA" id="ARBA00023316"/>
    </source>
</evidence>
<dbReference type="InterPro" id="IPR050695">
    <property type="entry name" value="N-acetylmuramoyl_amidase_3"/>
</dbReference>
<dbReference type="GO" id="GO:0030288">
    <property type="term" value="C:outer membrane-bounded periplasmic space"/>
    <property type="evidence" value="ECO:0007669"/>
    <property type="project" value="TreeGrafter"/>
</dbReference>
<keyword evidence="8" id="KW-0961">Cell wall biogenesis/degradation</keyword>
<dbReference type="EMBL" id="LFJS01000003">
    <property type="protein sequence ID" value="KMU54069.1"/>
    <property type="molecule type" value="Genomic_DNA"/>
</dbReference>
<evidence type="ECO:0000313" key="11">
    <source>
        <dbReference type="EMBL" id="KMU54069.1"/>
    </source>
</evidence>
<dbReference type="GO" id="GO:0009253">
    <property type="term" value="P:peptidoglycan catabolic process"/>
    <property type="evidence" value="ECO:0007669"/>
    <property type="project" value="InterPro"/>
</dbReference>
<reference evidence="12 15" key="2">
    <citation type="submission" date="2018-06" db="EMBL/GenBank/DDBJ databases">
        <authorList>
            <consortium name="Pathogen Informatics"/>
            <person name="Doyle S."/>
        </authorList>
    </citation>
    <scope>NUCLEOTIDE SEQUENCE [LARGE SCALE GENOMIC DNA]</scope>
    <source>
        <strain evidence="12 15">NCTC10211</strain>
    </source>
</reference>
<evidence type="ECO:0000256" key="2">
    <source>
        <dbReference type="ARBA" id="ARBA00004418"/>
    </source>
</evidence>
<evidence type="ECO:0000313" key="12">
    <source>
        <dbReference type="EMBL" id="SUI51535.1"/>
    </source>
</evidence>
<keyword evidence="6" id="KW-0574">Periplasm</keyword>
<dbReference type="Gene3D" id="3.40.630.40">
    <property type="entry name" value="Zn-dependent exopeptidases"/>
    <property type="match status" value="1"/>
</dbReference>
<dbReference type="SUPFAM" id="SSF53187">
    <property type="entry name" value="Zn-dependent exopeptidases"/>
    <property type="match status" value="1"/>
</dbReference>
<proteinExistence type="inferred from homology"/>
<dbReference type="PANTHER" id="PTHR30404">
    <property type="entry name" value="N-ACETYLMURAMOYL-L-ALANINE AMIDASE"/>
    <property type="match status" value="1"/>
</dbReference>
<dbReference type="PANTHER" id="PTHR30404:SF2">
    <property type="entry name" value="N-ACETYLMURAMOYL-L-ALANINE AMIDASE AMIA"/>
    <property type="match status" value="1"/>
</dbReference>
<organism evidence="12 15">
    <name type="scientific">Serratia marcescens</name>
    <dbReference type="NCBI Taxonomy" id="615"/>
    <lineage>
        <taxon>Bacteria</taxon>
        <taxon>Pseudomonadati</taxon>
        <taxon>Pseudomonadota</taxon>
        <taxon>Gammaproteobacteria</taxon>
        <taxon>Enterobacterales</taxon>
        <taxon>Yersiniaceae</taxon>
        <taxon>Serratia</taxon>
    </lineage>
</organism>
<evidence type="ECO:0000313" key="16">
    <source>
        <dbReference type="Proteomes" id="UP000321126"/>
    </source>
</evidence>
<comment type="similarity">
    <text evidence="3">Belongs to the N-acetylmuramoyl-L-alanine amidase 3 family.</text>
</comment>
<protein>
    <recommendedName>
        <fullName evidence="9">N-acetylmuramoyl-L-alanine amidase AmiA</fullName>
        <ecNumber evidence="4">3.5.1.28</ecNumber>
    </recommendedName>
</protein>
<accession>A0A656VQ67</accession>
<dbReference type="EMBL" id="UGYK01000002">
    <property type="protein sequence ID" value="SUI51535.1"/>
    <property type="molecule type" value="Genomic_DNA"/>
</dbReference>
<evidence type="ECO:0000256" key="7">
    <source>
        <dbReference type="ARBA" id="ARBA00022801"/>
    </source>
</evidence>
<comment type="subcellular location">
    <subcellularLocation>
        <location evidence="2">Periplasm</location>
    </subcellularLocation>
</comment>
<dbReference type="InterPro" id="IPR002508">
    <property type="entry name" value="MurNAc-LAA_cat"/>
</dbReference>
<name>A0A379YX13_SERMA</name>
<dbReference type="SMART" id="SM00646">
    <property type="entry name" value="Ami_3"/>
    <property type="match status" value="1"/>
</dbReference>
<reference evidence="11 14" key="1">
    <citation type="submission" date="2015-06" db="EMBL/GenBank/DDBJ databases">
        <title>Draft Genome of Serratia marcescens Strain AH0650_Sm1.</title>
        <authorList>
            <person name="Wan Y."/>
            <person name="Gorrie C."/>
            <person name="Holt K."/>
        </authorList>
    </citation>
    <scope>NUCLEOTIDE SEQUENCE [LARGE SCALE GENOMIC DNA]</scope>
    <source>
        <strain evidence="11 14">AH0650_Sm1</strain>
    </source>
</reference>
<keyword evidence="7 12" id="KW-0378">Hydrolase</keyword>
<evidence type="ECO:0000256" key="6">
    <source>
        <dbReference type="ARBA" id="ARBA00022764"/>
    </source>
</evidence>
<dbReference type="EMBL" id="VOUQ01000006">
    <property type="protein sequence ID" value="TXE33604.1"/>
    <property type="molecule type" value="Genomic_DNA"/>
</dbReference>
<keyword evidence="5" id="KW-0732">Signal</keyword>
<dbReference type="Pfam" id="PF01520">
    <property type="entry name" value="Amidase_3"/>
    <property type="match status" value="1"/>
</dbReference>
<evidence type="ECO:0000256" key="3">
    <source>
        <dbReference type="ARBA" id="ARBA00010860"/>
    </source>
</evidence>
<evidence type="ECO:0000256" key="1">
    <source>
        <dbReference type="ARBA" id="ARBA00001561"/>
    </source>
</evidence>
<dbReference type="RefSeq" id="WP_016926775.1">
    <property type="nucleotide sequence ID" value="NZ_AP021873.1"/>
</dbReference>
<dbReference type="NCBIfam" id="NF007652">
    <property type="entry name" value="PRK10319.1"/>
    <property type="match status" value="1"/>
</dbReference>
<dbReference type="GO" id="GO:0008745">
    <property type="term" value="F:N-acetylmuramoyl-L-alanine amidase activity"/>
    <property type="evidence" value="ECO:0007669"/>
    <property type="project" value="UniProtKB-EC"/>
</dbReference>
<accession>A0A5C7CF17</accession>
<dbReference type="Proteomes" id="UP000037482">
    <property type="component" value="Unassembled WGS sequence"/>
</dbReference>
<sequence>MKKQGKQFLNFKPLAVSPTRRQLLLSGLAVALFGVKSHSAKAEGLLRNQHSKPAAKPAGGKKRVMIDPGHGGIDSGAVGHEGSQEKHIVLEIANHVRRFLHEHDHVEARLTREEDEFIPLFQRVEIAHQHQADLFISIHADGFTSPSASGASVFALSNRGASSAMARYLSNRENAADDVAGGKYKDQDNYLQQVLFDLVQTDTINNSLTLGRHVLGQIRPVHHLHSDSTEQAAFAVLKSPSIPSVLVETSFITNPNEERLLGTTAFREKIARAIADGIVNFFDYFDAHQRKPR</sequence>
<reference evidence="13 16" key="3">
    <citation type="submission" date="2019-07" db="EMBL/GenBank/DDBJ databases">
        <title>Serratia strains were isolated from fresh produce.</title>
        <authorList>
            <person name="Cho G.-S."/>
            <person name="Stein M."/>
            <person name="Lee W."/>
            <person name="Suh S.H."/>
            <person name="Franz C.M.A.P."/>
        </authorList>
    </citation>
    <scope>NUCLEOTIDE SEQUENCE [LARGE SCALE GENOMIC DNA]</scope>
    <source>
        <strain evidence="13 16">S16</strain>
    </source>
</reference>
<evidence type="ECO:0000313" key="14">
    <source>
        <dbReference type="Proteomes" id="UP000037482"/>
    </source>
</evidence>